<keyword evidence="1" id="KW-0813">Transport</keyword>
<keyword evidence="7" id="KW-1185">Reference proteome</keyword>
<accession>A0A6P2C1I6</accession>
<evidence type="ECO:0000313" key="7">
    <source>
        <dbReference type="Proteomes" id="UP000460272"/>
    </source>
</evidence>
<dbReference type="InterPro" id="IPR050107">
    <property type="entry name" value="ABC_carbohydrate_import_ATPase"/>
</dbReference>
<dbReference type="GO" id="GO:0005524">
    <property type="term" value="F:ATP binding"/>
    <property type="evidence" value="ECO:0007669"/>
    <property type="project" value="UniProtKB-KW"/>
</dbReference>
<evidence type="ECO:0000256" key="1">
    <source>
        <dbReference type="ARBA" id="ARBA00022448"/>
    </source>
</evidence>
<dbReference type="SUPFAM" id="SSF52540">
    <property type="entry name" value="P-loop containing nucleoside triphosphate hydrolases"/>
    <property type="match status" value="2"/>
</dbReference>
<evidence type="ECO:0000256" key="4">
    <source>
        <dbReference type="ARBA" id="ARBA00022840"/>
    </source>
</evidence>
<evidence type="ECO:0000256" key="2">
    <source>
        <dbReference type="ARBA" id="ARBA00022737"/>
    </source>
</evidence>
<dbReference type="InterPro" id="IPR003593">
    <property type="entry name" value="AAA+_ATPase"/>
</dbReference>
<keyword evidence="3" id="KW-0547">Nucleotide-binding</keyword>
<dbReference type="CDD" id="cd03216">
    <property type="entry name" value="ABC_Carb_Monos_I"/>
    <property type="match status" value="1"/>
</dbReference>
<sequence length="522" mass="55523">MSVSHAEAAPTGRRLEVAHVSKTFGPARVLRDIVLHIEPGELHGLVGQNGCGKSTLVKILTGIYTPDPGGAITVDGRPLALPVKPLDARAAGLSVVHQNLGLVDDRTVWENVRLGRFRAAGRFSRRIDGRAEREAVEAVFDRLGARVDVNERVGELSAEDRAAVAIARAMQDYQPGGGLIIFDESTKAMGKAARGRFFGLVRSVIDGGASVLMISHQLEEVVEVTDRVTVLRDGQVVETGIPTKDIDEAGLTRLMLGRHLVTHHRVDSHATDEAAAQVRNLVVRSVKGLDIDLKKGEIVGLTGLVGSGAVAAAEAIGGARQARAGELTVNGRKLSLKPRRDSTQEFIAAGVAFVAERRLEQGLAAELSVTQNLTLPRVRARGSRTRIGGSWQAEETAAMIKKLDIKPPDPHKSVGTLSGGNQQKVLLGKWLAGKPELLVLHEPTQAVDVGARHDIIEAIREAARDGCGVLISSVDAADLAVLCDRVLVFRDGAVVAELAGELNQDDIIHATFASPDSKGVAR</sequence>
<organism evidence="6 7">
    <name type="scientific">Trebonia kvetii</name>
    <dbReference type="NCBI Taxonomy" id="2480626"/>
    <lineage>
        <taxon>Bacteria</taxon>
        <taxon>Bacillati</taxon>
        <taxon>Actinomycetota</taxon>
        <taxon>Actinomycetes</taxon>
        <taxon>Streptosporangiales</taxon>
        <taxon>Treboniaceae</taxon>
        <taxon>Trebonia</taxon>
    </lineage>
</organism>
<dbReference type="PROSITE" id="PS00211">
    <property type="entry name" value="ABC_TRANSPORTER_1"/>
    <property type="match status" value="1"/>
</dbReference>
<keyword evidence="2" id="KW-0677">Repeat</keyword>
<dbReference type="Gene3D" id="3.40.50.300">
    <property type="entry name" value="P-loop containing nucleotide triphosphate hydrolases"/>
    <property type="match status" value="2"/>
</dbReference>
<evidence type="ECO:0000313" key="6">
    <source>
        <dbReference type="EMBL" id="TVZ04355.1"/>
    </source>
</evidence>
<comment type="caution">
    <text evidence="6">The sequence shown here is derived from an EMBL/GenBank/DDBJ whole genome shotgun (WGS) entry which is preliminary data.</text>
</comment>
<dbReference type="PANTHER" id="PTHR43790">
    <property type="entry name" value="CARBOHYDRATE TRANSPORT ATP-BINDING PROTEIN MG119-RELATED"/>
    <property type="match status" value="1"/>
</dbReference>
<evidence type="ECO:0000256" key="3">
    <source>
        <dbReference type="ARBA" id="ARBA00022741"/>
    </source>
</evidence>
<evidence type="ECO:0000259" key="5">
    <source>
        <dbReference type="PROSITE" id="PS50893"/>
    </source>
</evidence>
<gene>
    <name evidence="6" type="ORF">EAS64_18460</name>
</gene>
<proteinExistence type="predicted"/>
<dbReference type="AlphaFoldDB" id="A0A6P2C1I6"/>
<keyword evidence="4 6" id="KW-0067">ATP-binding</keyword>
<dbReference type="PROSITE" id="PS50893">
    <property type="entry name" value="ABC_TRANSPORTER_2"/>
    <property type="match status" value="2"/>
</dbReference>
<dbReference type="GO" id="GO:0016887">
    <property type="term" value="F:ATP hydrolysis activity"/>
    <property type="evidence" value="ECO:0007669"/>
    <property type="project" value="InterPro"/>
</dbReference>
<dbReference type="OrthoDB" id="3651648at2"/>
<dbReference type="InterPro" id="IPR017871">
    <property type="entry name" value="ABC_transporter-like_CS"/>
</dbReference>
<dbReference type="EMBL" id="RPFW01000003">
    <property type="protein sequence ID" value="TVZ04355.1"/>
    <property type="molecule type" value="Genomic_DNA"/>
</dbReference>
<dbReference type="SMART" id="SM00382">
    <property type="entry name" value="AAA"/>
    <property type="match status" value="2"/>
</dbReference>
<protein>
    <submittedName>
        <fullName evidence="6">Sugar ABC transporter ATP-binding protein</fullName>
    </submittedName>
</protein>
<dbReference type="RefSeq" id="WP_145854229.1">
    <property type="nucleotide sequence ID" value="NZ_RPFW01000003.1"/>
</dbReference>
<dbReference type="Pfam" id="PF00005">
    <property type="entry name" value="ABC_tran"/>
    <property type="match status" value="2"/>
</dbReference>
<feature type="domain" description="ABC transporter" evidence="5">
    <location>
        <begin position="15"/>
        <end position="258"/>
    </location>
</feature>
<dbReference type="Proteomes" id="UP000460272">
    <property type="component" value="Unassembled WGS sequence"/>
</dbReference>
<dbReference type="CDD" id="cd03215">
    <property type="entry name" value="ABC_Carb_Monos_II"/>
    <property type="match status" value="1"/>
</dbReference>
<dbReference type="InterPro" id="IPR027417">
    <property type="entry name" value="P-loop_NTPase"/>
</dbReference>
<dbReference type="PANTHER" id="PTHR43790:SF9">
    <property type="entry name" value="GALACTOFURANOSE TRANSPORTER ATP-BINDING PROTEIN YTFR"/>
    <property type="match status" value="1"/>
</dbReference>
<feature type="domain" description="ABC transporter" evidence="5">
    <location>
        <begin position="268"/>
        <end position="516"/>
    </location>
</feature>
<reference evidence="6 7" key="1">
    <citation type="submission" date="2018-11" db="EMBL/GenBank/DDBJ databases">
        <title>Trebonia kvetii gen.nov., sp.nov., a novel acidophilic actinobacterium, and proposal of the new actinobacterial family Treboniaceae fam. nov.</title>
        <authorList>
            <person name="Rapoport D."/>
            <person name="Sagova-Mareckova M."/>
            <person name="Sedlacek I."/>
            <person name="Provaznik J."/>
            <person name="Kralova S."/>
            <person name="Pavlinic D."/>
            <person name="Benes V."/>
            <person name="Kopecky J."/>
        </authorList>
    </citation>
    <scope>NUCLEOTIDE SEQUENCE [LARGE SCALE GENOMIC DNA]</scope>
    <source>
        <strain evidence="6 7">15Tr583</strain>
    </source>
</reference>
<name>A0A6P2C1I6_9ACTN</name>
<dbReference type="InterPro" id="IPR003439">
    <property type="entry name" value="ABC_transporter-like_ATP-bd"/>
</dbReference>